<keyword evidence="1" id="KW-0067">ATP-binding</keyword>
<feature type="compositionally biased region" description="Acidic residues" evidence="2">
    <location>
        <begin position="1008"/>
        <end position="1028"/>
    </location>
</feature>
<dbReference type="Pfam" id="PF20209">
    <property type="entry name" value="DUF6570"/>
    <property type="match status" value="1"/>
</dbReference>
<dbReference type="Pfam" id="PF05970">
    <property type="entry name" value="PIF1"/>
    <property type="match status" value="1"/>
</dbReference>
<comment type="caution">
    <text evidence="6">The sequence shown here is derived from an EMBL/GenBank/DDBJ whole genome shotgun (WGS) entry which is preliminary data.</text>
</comment>
<gene>
    <name evidence="6" type="ORF">AAP_05939</name>
</gene>
<keyword evidence="1 6" id="KW-0347">Helicase</keyword>
<keyword evidence="1" id="KW-0378">Hydrolase</keyword>
<dbReference type="PANTHER" id="PTHR47642">
    <property type="entry name" value="ATP-DEPENDENT DNA HELICASE"/>
    <property type="match status" value="1"/>
</dbReference>
<feature type="region of interest" description="Disordered" evidence="2">
    <location>
        <begin position="1006"/>
        <end position="1028"/>
    </location>
</feature>
<dbReference type="InterPro" id="IPR046700">
    <property type="entry name" value="DUF6570"/>
</dbReference>
<keyword evidence="1" id="KW-0233">DNA recombination</keyword>
<keyword evidence="1" id="KW-0234">DNA repair</keyword>
<evidence type="ECO:0000256" key="1">
    <source>
        <dbReference type="RuleBase" id="RU363044"/>
    </source>
</evidence>
<comment type="cofactor">
    <cofactor evidence="1">
        <name>Mg(2+)</name>
        <dbReference type="ChEBI" id="CHEBI:18420"/>
    </cofactor>
</comment>
<feature type="domain" description="Helitron helicase-like" evidence="4">
    <location>
        <begin position="452"/>
        <end position="644"/>
    </location>
</feature>
<keyword evidence="7" id="KW-1185">Reference proteome</keyword>
<dbReference type="InterPro" id="IPR025476">
    <property type="entry name" value="Helitron_helicase-like"/>
</dbReference>
<reference evidence="6 7" key="1">
    <citation type="journal article" date="2016" name="Genome Biol. Evol.">
        <title>Divergent and convergent evolution of fungal pathogenicity.</title>
        <authorList>
            <person name="Shang Y."/>
            <person name="Xiao G."/>
            <person name="Zheng P."/>
            <person name="Cen K."/>
            <person name="Zhan S."/>
            <person name="Wang C."/>
        </authorList>
    </citation>
    <scope>NUCLEOTIDE SEQUENCE [LARGE SCALE GENOMIC DNA]</scope>
    <source>
        <strain evidence="6 7">ARSEF 7405</strain>
    </source>
</reference>
<dbReference type="OrthoDB" id="4366783at2759"/>
<evidence type="ECO:0000313" key="7">
    <source>
        <dbReference type="Proteomes" id="UP000242877"/>
    </source>
</evidence>
<evidence type="ECO:0000259" key="5">
    <source>
        <dbReference type="Pfam" id="PF20209"/>
    </source>
</evidence>
<dbReference type="EC" id="5.6.2.3" evidence="1"/>
<protein>
    <recommendedName>
        <fullName evidence="1">ATP-dependent DNA helicase</fullName>
        <ecNumber evidence="1">5.6.2.3</ecNumber>
    </recommendedName>
</protein>
<proteinExistence type="inferred from homology"/>
<feature type="domain" description="DUF6570" evidence="5">
    <location>
        <begin position="209"/>
        <end position="334"/>
    </location>
</feature>
<organism evidence="6 7">
    <name type="scientific">Ascosphaera apis ARSEF 7405</name>
    <dbReference type="NCBI Taxonomy" id="392613"/>
    <lineage>
        <taxon>Eukaryota</taxon>
        <taxon>Fungi</taxon>
        <taxon>Dikarya</taxon>
        <taxon>Ascomycota</taxon>
        <taxon>Pezizomycotina</taxon>
        <taxon>Eurotiomycetes</taxon>
        <taxon>Eurotiomycetidae</taxon>
        <taxon>Onygenales</taxon>
        <taxon>Ascosphaeraceae</taxon>
        <taxon>Ascosphaera</taxon>
    </lineage>
</organism>
<dbReference type="GO" id="GO:0016887">
    <property type="term" value="F:ATP hydrolysis activity"/>
    <property type="evidence" value="ECO:0007669"/>
    <property type="project" value="RHEA"/>
</dbReference>
<dbReference type="InterPro" id="IPR010285">
    <property type="entry name" value="DNA_helicase_pif1-like_DEAD"/>
</dbReference>
<dbReference type="InterPro" id="IPR027417">
    <property type="entry name" value="P-loop_NTPase"/>
</dbReference>
<evidence type="ECO:0000259" key="4">
    <source>
        <dbReference type="Pfam" id="PF14214"/>
    </source>
</evidence>
<dbReference type="GO" id="GO:0005524">
    <property type="term" value="F:ATP binding"/>
    <property type="evidence" value="ECO:0007669"/>
    <property type="project" value="UniProtKB-KW"/>
</dbReference>
<name>A0A167V5V7_9EURO</name>
<evidence type="ECO:0000256" key="2">
    <source>
        <dbReference type="SAM" id="MobiDB-lite"/>
    </source>
</evidence>
<evidence type="ECO:0000259" key="3">
    <source>
        <dbReference type="Pfam" id="PF05970"/>
    </source>
</evidence>
<keyword evidence="1" id="KW-0227">DNA damage</keyword>
<keyword evidence="1" id="KW-0547">Nucleotide-binding</keyword>
<dbReference type="GO" id="GO:0006310">
    <property type="term" value="P:DNA recombination"/>
    <property type="evidence" value="ECO:0007669"/>
    <property type="project" value="UniProtKB-KW"/>
</dbReference>
<accession>A0A167V5V7</accession>
<dbReference type="InterPro" id="IPR051055">
    <property type="entry name" value="PIF1_helicase"/>
</dbReference>
<dbReference type="SUPFAM" id="SSF52540">
    <property type="entry name" value="P-loop containing nucleoside triphosphate hydrolases"/>
    <property type="match status" value="1"/>
</dbReference>
<dbReference type="Gene3D" id="3.40.50.300">
    <property type="entry name" value="P-loop containing nucleotide triphosphate hydrolases"/>
    <property type="match status" value="1"/>
</dbReference>
<dbReference type="Pfam" id="PF14214">
    <property type="entry name" value="Helitron_like_N"/>
    <property type="match status" value="1"/>
</dbReference>
<dbReference type="GO" id="GO:0006281">
    <property type="term" value="P:DNA repair"/>
    <property type="evidence" value="ECO:0007669"/>
    <property type="project" value="UniProtKB-KW"/>
</dbReference>
<feature type="domain" description="DNA helicase Pif1-like DEAD-box helicase" evidence="3">
    <location>
        <begin position="1131"/>
        <end position="1274"/>
    </location>
</feature>
<dbReference type="Proteomes" id="UP000242877">
    <property type="component" value="Unassembled WGS sequence"/>
</dbReference>
<dbReference type="GO" id="GO:0000723">
    <property type="term" value="P:telomere maintenance"/>
    <property type="evidence" value="ECO:0007669"/>
    <property type="project" value="InterPro"/>
</dbReference>
<comment type="similarity">
    <text evidence="1">Belongs to the helicase family.</text>
</comment>
<comment type="catalytic activity">
    <reaction evidence="1">
        <text>ATP + H2O = ADP + phosphate + H(+)</text>
        <dbReference type="Rhea" id="RHEA:13065"/>
        <dbReference type="ChEBI" id="CHEBI:15377"/>
        <dbReference type="ChEBI" id="CHEBI:15378"/>
        <dbReference type="ChEBI" id="CHEBI:30616"/>
        <dbReference type="ChEBI" id="CHEBI:43474"/>
        <dbReference type="ChEBI" id="CHEBI:456216"/>
        <dbReference type="EC" id="5.6.2.3"/>
    </reaction>
</comment>
<evidence type="ECO:0000313" key="6">
    <source>
        <dbReference type="EMBL" id="KZZ87084.1"/>
    </source>
</evidence>
<sequence length="1354" mass="157420">MTARCVRCQREFPMKDFRSLKGNKITKTCLTCRKNNNKSRESRKRHLEVDNEQEEEIQFRYRGLHSSDTFSQRELRAEINRITRENRIRHRTGEPELPVPTMPGPRINTEQVIMPIPQASIPAADRNMSLPSTITYSPINDVQDHTATWFGQKDPSYDSRSTESLESPAVSEVDWSYITEFRKVMFTKEKEYCVESKKFTPHEPAIFSYGVANMMDPGEVPAYLPQLSPIEEMLIAKVHVAMQVYQVRGQQYKYRGHIVNFLRETGRTFNQIPVLPEHLDILVLRPSRTNQDERLERQFRQDCRIRRKAIQDWIIYLKANHSGYADTAVNEDALSSLPLDGSVWDRLMVSEQDESVTEDNIRQSDNEDYLPPDTSAVPDLLPRDSEIQQLRQAIRAETGNSMQFSLPLIHATPINEFNQTEKLLSLAFPTLYPTGQGDYVCPRIKKIDYGDYLKHLMKYHDGRFAKHNSWRYVVFNTWMRMKAFKCSRVTASRRDVTDLNFETLCQALAENDTEGQRLLSLIRRSSSKLRGTREYWVSNRNNLLAYVRNLKSPHLFLTLSAADHHWQDLLRHMPRYNEWKDGTSAIRMQIARQNLRDHPHIAAYWFYTRFNTFRKIVLDKKFRISDWWVRYEWQSRGSTHCHGIYWIDGAPDPEVERLSAHERQVFANEWGLVLSAEDPSAKIQTGSQQRIIQESARTVLSSGSHELRNTFATLSSIVNRVQVHDCGTAYCQRKDRETGEIYCRFRFPFPETEIPYLAKPPRCSYYRFYPIRNRADLNPYNRTISLSWLANIDLAPTTGKQAVVNYVAKYVSKNEVQSITYQEMVQNAMRNVRTRNPLLTTIRKVMNMLIAERDWSAQEVSHHLLGLDLVHGSRQVVYVDCRPEHEQTLSYVFGENDDDNHCGGKSSLQKYKDRPESLNDLTYFDFLRNYNVKGTEYRKRTKGKPRVLNYIPRYDHEEQPEDYARVKMMLHHPFRYVDSLLNLEEQFATNYAEIFEFCKSAHSHSNDYYDEDDPEEEEPSQALENDDDGVLPQETWMEIRNQRPGNELGETADAFGLGDRPIDRSVQWENHIGSYADWDTKRWNTLKISNPVSLNVNAGNIVTSLASKQKDLYDLITKHYDLYLQGRNPAPLHLNLDGRAGTGKSYAILLISEALQDMSKNHGIEVDSPIIRTAPTGVAAFGIKGRTLHSLFRLPIGGTRLAPLESETLGAIQSRFKDVKYLFIDEKSMIHLKILSWIDQRCRQIFPASCDLIFGGLSIILCGDFRQLPPVGGRPLYFSDFEKLKNPDELIGFHLYGKFRTTLELNVLQRQQGDDENALLFRSLLEHFRNRMVDIKDFTSLSQRIIFQLSRTER</sequence>
<dbReference type="VEuPathDB" id="FungiDB:AAP_05939"/>
<dbReference type="GO" id="GO:0043139">
    <property type="term" value="F:5'-3' DNA helicase activity"/>
    <property type="evidence" value="ECO:0007669"/>
    <property type="project" value="UniProtKB-EC"/>
</dbReference>
<feature type="region of interest" description="Disordered" evidence="2">
    <location>
        <begin position="354"/>
        <end position="378"/>
    </location>
</feature>
<dbReference type="EMBL" id="AZGZ01000039">
    <property type="protein sequence ID" value="KZZ87084.1"/>
    <property type="molecule type" value="Genomic_DNA"/>
</dbReference>
<dbReference type="PANTHER" id="PTHR47642:SF5">
    <property type="entry name" value="ATP-DEPENDENT DNA HELICASE"/>
    <property type="match status" value="1"/>
</dbReference>